<sequence length="223" mass="24876">MSQSPEIIKAVSQGAETSKPPMDDFFFHAVGYVDRHKPVFIGIAVALLVVLLGGIGFFEWSKTQTQKRSEALYELEALARTPAKVDAALNGLEQFAKENSGSPQAHMARLLTANLRVQKKDFLKAGFELEQLLNELSPENGMYVLVQIYLSNLLRDQGKPQEALAVLERGKGQVMEDALLLEKGETLMVLDKKAEAKTQLTRLMQAYPDSLYKQRAQQLLELL</sequence>
<evidence type="ECO:0000256" key="1">
    <source>
        <dbReference type="ARBA" id="ARBA00004401"/>
    </source>
</evidence>
<keyword evidence="6" id="KW-0143">Chaperone</keyword>
<dbReference type="Pfam" id="PF09976">
    <property type="entry name" value="TPR_21"/>
    <property type="match status" value="1"/>
</dbReference>
<evidence type="ECO:0000256" key="7">
    <source>
        <dbReference type="ARBA" id="ARBA00024197"/>
    </source>
</evidence>
<dbReference type="InterPro" id="IPR011990">
    <property type="entry name" value="TPR-like_helical_dom_sf"/>
</dbReference>
<comment type="caution">
    <text evidence="11">The sequence shown here is derived from an EMBL/GenBank/DDBJ whole genome shotgun (WGS) entry which is preliminary data.</text>
</comment>
<proteinExistence type="inferred from homology"/>
<dbReference type="InterPro" id="IPR026039">
    <property type="entry name" value="YfgM"/>
</dbReference>
<dbReference type="GO" id="GO:0044877">
    <property type="term" value="F:protein-containing complex binding"/>
    <property type="evidence" value="ECO:0007669"/>
    <property type="project" value="InterPro"/>
</dbReference>
<keyword evidence="5 9" id="KW-0472">Membrane</keyword>
<dbReference type="SUPFAM" id="SSF48452">
    <property type="entry name" value="TPR-like"/>
    <property type="match status" value="1"/>
</dbReference>
<gene>
    <name evidence="11" type="ORF">A2557_07610</name>
</gene>
<dbReference type="Gene3D" id="1.25.40.10">
    <property type="entry name" value="Tetratricopeptide repeat domain"/>
    <property type="match status" value="1"/>
</dbReference>
<evidence type="ECO:0000256" key="6">
    <source>
        <dbReference type="ARBA" id="ARBA00023186"/>
    </source>
</evidence>
<organism evidence="11 12">
    <name type="scientific">Candidatus Lambdaproteobacteria bacterium RIFOXYD2_FULL_56_26</name>
    <dbReference type="NCBI Taxonomy" id="1817773"/>
    <lineage>
        <taxon>Bacteria</taxon>
        <taxon>Pseudomonadati</taxon>
        <taxon>Pseudomonadota</taxon>
        <taxon>Candidatus Lambdaproteobacteria</taxon>
    </lineage>
</organism>
<dbReference type="PANTHER" id="PTHR38035:SF1">
    <property type="entry name" value="ANCILLARY SECYEG TRANSLOCON SUBUNIT"/>
    <property type="match status" value="1"/>
</dbReference>
<comment type="similarity">
    <text evidence="7">Belongs to the YfgM family.</text>
</comment>
<dbReference type="PANTHER" id="PTHR38035">
    <property type="entry name" value="UPF0070 PROTEIN YFGM"/>
    <property type="match status" value="1"/>
</dbReference>
<dbReference type="InterPro" id="IPR018704">
    <property type="entry name" value="SecYEG/CpoB_TPR"/>
</dbReference>
<comment type="subcellular location">
    <subcellularLocation>
        <location evidence="1">Cell membrane</location>
        <topology evidence="1">Single-pass type II membrane protein</topology>
    </subcellularLocation>
</comment>
<keyword evidence="3 9" id="KW-0812">Transmembrane</keyword>
<feature type="transmembrane region" description="Helical" evidence="9">
    <location>
        <begin position="39"/>
        <end position="58"/>
    </location>
</feature>
<protein>
    <recommendedName>
        <fullName evidence="8">Ancillary SecYEG translocon subunit</fullName>
    </recommendedName>
</protein>
<keyword evidence="4 9" id="KW-1133">Transmembrane helix</keyword>
<dbReference type="Proteomes" id="UP000177583">
    <property type="component" value="Unassembled WGS sequence"/>
</dbReference>
<evidence type="ECO:0000256" key="3">
    <source>
        <dbReference type="ARBA" id="ARBA00022692"/>
    </source>
</evidence>
<evidence type="ECO:0000313" key="11">
    <source>
        <dbReference type="EMBL" id="OGH04843.1"/>
    </source>
</evidence>
<evidence type="ECO:0000256" key="5">
    <source>
        <dbReference type="ARBA" id="ARBA00023136"/>
    </source>
</evidence>
<evidence type="ECO:0000313" key="12">
    <source>
        <dbReference type="Proteomes" id="UP000177583"/>
    </source>
</evidence>
<dbReference type="AlphaFoldDB" id="A0A1F6H378"/>
<accession>A0A1F6H378</accession>
<dbReference type="GO" id="GO:0005886">
    <property type="term" value="C:plasma membrane"/>
    <property type="evidence" value="ECO:0007669"/>
    <property type="project" value="UniProtKB-SubCell"/>
</dbReference>
<dbReference type="EMBL" id="MFNF01000001">
    <property type="protein sequence ID" value="OGH04843.1"/>
    <property type="molecule type" value="Genomic_DNA"/>
</dbReference>
<evidence type="ECO:0000256" key="9">
    <source>
        <dbReference type="SAM" id="Phobius"/>
    </source>
</evidence>
<reference evidence="11 12" key="1">
    <citation type="journal article" date="2016" name="Nat. Commun.">
        <title>Thousands of microbial genomes shed light on interconnected biogeochemical processes in an aquifer system.</title>
        <authorList>
            <person name="Anantharaman K."/>
            <person name="Brown C.T."/>
            <person name="Hug L.A."/>
            <person name="Sharon I."/>
            <person name="Castelle C.J."/>
            <person name="Probst A.J."/>
            <person name="Thomas B.C."/>
            <person name="Singh A."/>
            <person name="Wilkins M.J."/>
            <person name="Karaoz U."/>
            <person name="Brodie E.L."/>
            <person name="Williams K.H."/>
            <person name="Hubbard S.S."/>
            <person name="Banfield J.F."/>
        </authorList>
    </citation>
    <scope>NUCLEOTIDE SEQUENCE [LARGE SCALE GENOMIC DNA]</scope>
</reference>
<evidence type="ECO:0000256" key="4">
    <source>
        <dbReference type="ARBA" id="ARBA00022989"/>
    </source>
</evidence>
<evidence type="ECO:0000259" key="10">
    <source>
        <dbReference type="Pfam" id="PF09976"/>
    </source>
</evidence>
<keyword evidence="2" id="KW-1003">Cell membrane</keyword>
<evidence type="ECO:0000256" key="8">
    <source>
        <dbReference type="ARBA" id="ARBA00024235"/>
    </source>
</evidence>
<feature type="domain" description="Ancillary SecYEG translocon subunit/Cell division coordinator CpoB TPR" evidence="10">
    <location>
        <begin position="43"/>
        <end position="209"/>
    </location>
</feature>
<name>A0A1F6H378_9PROT</name>
<evidence type="ECO:0000256" key="2">
    <source>
        <dbReference type="ARBA" id="ARBA00022475"/>
    </source>
</evidence>